<keyword evidence="4" id="KW-0378">Hydrolase</keyword>
<keyword evidence="4" id="KW-0255">Endonuclease</keyword>
<dbReference type="CDD" id="cd00085">
    <property type="entry name" value="HNHc"/>
    <property type="match status" value="1"/>
</dbReference>
<dbReference type="GO" id="GO:0004519">
    <property type="term" value="F:endonuclease activity"/>
    <property type="evidence" value="ECO:0007669"/>
    <property type="project" value="UniProtKB-KW"/>
</dbReference>
<dbReference type="GO" id="GO:0003676">
    <property type="term" value="F:nucleic acid binding"/>
    <property type="evidence" value="ECO:0007669"/>
    <property type="project" value="InterPro"/>
</dbReference>
<comment type="similarity">
    <text evidence="1">Belongs to the Rv1128c/1148c/1588c/1702c/1945/3466 family.</text>
</comment>
<protein>
    <submittedName>
        <fullName evidence="4">HNH endonuclease family protein</fullName>
    </submittedName>
</protein>
<sequence>MDVQPFVIDDEAWVPAVEFTDREDSLLAGTLSFPAPAFLTADGAIRVVQSADRLIAWAMGVKQGALARVEEAVAEEAPVRQESQPVRFGGDEAHALAVTEVSTACALSEGTAARLLNDAAELTTSFWEVLEALEAGEISDAHARIIVEQARSLPDGQAERFASIALRRTRTRHGRRRTPAELRACLRRLREQLHPESLAARKEAVQRERGVWFRAEPDGMCTLSAFLTAEVGMAIYSGLDRDARLASARAAELREIPGHSSAAEPGPAPDSAPGADPAADPPTLSEFRAESLAYRLLGGPDGVESGVFRPEIVVTIPVGQVMGGSPGSVASAAPAGPEPGTAELEGYGPLDAATAGRLAALAPTWYLLFTDGTTGQALGVGRRAYRPPKALRQYLQCRDGTCRFPGCTRRASVCEPDHTIEWQDGGTTDPGNLAMLCRRHHALKSIGAWSYRHSSPSGDLEWRSPLGRRYPTEAAELGKVLYPLQQPEPPPF</sequence>
<evidence type="ECO:0000313" key="4">
    <source>
        <dbReference type="EMBL" id="CCQ48244.1"/>
    </source>
</evidence>
<dbReference type="Proteomes" id="UP000035722">
    <property type="component" value="Unassembled WGS sequence"/>
</dbReference>
<dbReference type="OrthoDB" id="5197219at2"/>
<dbReference type="Pfam" id="PF01844">
    <property type="entry name" value="HNH"/>
    <property type="match status" value="1"/>
</dbReference>
<dbReference type="Gene3D" id="1.10.30.50">
    <property type="match status" value="1"/>
</dbReference>
<dbReference type="AlphaFoldDB" id="A0A024H8X3"/>
<feature type="compositionally biased region" description="Low complexity" evidence="2">
    <location>
        <begin position="260"/>
        <end position="282"/>
    </location>
</feature>
<keyword evidence="5" id="KW-1185">Reference proteome</keyword>
<gene>
    <name evidence="4" type="ORF">ARTSIC4J27_4246</name>
</gene>
<dbReference type="GO" id="GO:0008270">
    <property type="term" value="F:zinc ion binding"/>
    <property type="evidence" value="ECO:0007669"/>
    <property type="project" value="InterPro"/>
</dbReference>
<dbReference type="Pfam" id="PF02720">
    <property type="entry name" value="DUF222"/>
    <property type="match status" value="1"/>
</dbReference>
<name>A0A024H8X3_9MICC</name>
<proteinExistence type="inferred from homology"/>
<evidence type="ECO:0000256" key="1">
    <source>
        <dbReference type="ARBA" id="ARBA00023450"/>
    </source>
</evidence>
<dbReference type="EMBL" id="CAQI01000059">
    <property type="protein sequence ID" value="CCQ48244.1"/>
    <property type="molecule type" value="Genomic_DNA"/>
</dbReference>
<comment type="caution">
    <text evidence="4">The sequence shown here is derived from an EMBL/GenBank/DDBJ whole genome shotgun (WGS) entry which is preliminary data.</text>
</comment>
<keyword evidence="4" id="KW-0540">Nuclease</keyword>
<evidence type="ECO:0000256" key="2">
    <source>
        <dbReference type="SAM" id="MobiDB-lite"/>
    </source>
</evidence>
<feature type="domain" description="HNH nuclease" evidence="3">
    <location>
        <begin position="390"/>
        <end position="442"/>
    </location>
</feature>
<organism evidence="4 5">
    <name type="scientific">Pseudarthrobacter siccitolerans</name>
    <dbReference type="NCBI Taxonomy" id="861266"/>
    <lineage>
        <taxon>Bacteria</taxon>
        <taxon>Bacillati</taxon>
        <taxon>Actinomycetota</taxon>
        <taxon>Actinomycetes</taxon>
        <taxon>Micrococcales</taxon>
        <taxon>Micrococcaceae</taxon>
        <taxon>Pseudarthrobacter</taxon>
    </lineage>
</organism>
<feature type="region of interest" description="Disordered" evidence="2">
    <location>
        <begin position="256"/>
        <end position="283"/>
    </location>
</feature>
<dbReference type="RefSeq" id="WP_050057054.1">
    <property type="nucleotide sequence ID" value="NZ_CAQI01000059.1"/>
</dbReference>
<dbReference type="InterPro" id="IPR003615">
    <property type="entry name" value="HNH_nuc"/>
</dbReference>
<dbReference type="STRING" id="861266.ARTSIC4J27_4246"/>
<dbReference type="SMART" id="SM00507">
    <property type="entry name" value="HNHc"/>
    <property type="match status" value="1"/>
</dbReference>
<dbReference type="InterPro" id="IPR002711">
    <property type="entry name" value="HNH"/>
</dbReference>
<evidence type="ECO:0000313" key="5">
    <source>
        <dbReference type="Proteomes" id="UP000035722"/>
    </source>
</evidence>
<accession>A0A024H8X3</accession>
<evidence type="ECO:0000259" key="3">
    <source>
        <dbReference type="SMART" id="SM00507"/>
    </source>
</evidence>
<reference evidence="5" key="1">
    <citation type="journal article" date="2014" name="Genome Announc.">
        <title>Genome Sequence of Arthrobacter siccitolerans 4J27, a Xeroprotectant-Producing Desiccation-Tolerant Microorganism.</title>
        <authorList>
            <person name="Manzanera M."/>
            <person name="Santa-Cruz-Calvo L."/>
            <person name="Vilchez J.I."/>
            <person name="Garcia-Fontana C."/>
            <person name="Silva-Castro G.A."/>
            <person name="Calvo C."/>
            <person name="Gonzalez-Lopez J."/>
        </authorList>
    </citation>
    <scope>NUCLEOTIDE SEQUENCE [LARGE SCALE GENOMIC DNA]</scope>
    <source>
        <strain evidence="5">4J27</strain>
    </source>
</reference>
<dbReference type="InterPro" id="IPR003870">
    <property type="entry name" value="DUF222"/>
</dbReference>